<keyword evidence="2" id="KW-0813">Transport</keyword>
<feature type="transmembrane region" description="Helical" evidence="7">
    <location>
        <begin position="20"/>
        <end position="46"/>
    </location>
</feature>
<name>A0ABT4QAV6_9BACL</name>
<dbReference type="Gene3D" id="1.20.1250.20">
    <property type="entry name" value="MFS general substrate transporter like domains"/>
    <property type="match status" value="1"/>
</dbReference>
<dbReference type="PANTHER" id="PTHR43124">
    <property type="entry name" value="PURINE EFFLUX PUMP PBUE"/>
    <property type="match status" value="1"/>
</dbReference>
<proteinExistence type="predicted"/>
<evidence type="ECO:0000256" key="2">
    <source>
        <dbReference type="ARBA" id="ARBA00022448"/>
    </source>
</evidence>
<dbReference type="SUPFAM" id="SSF103473">
    <property type="entry name" value="MFS general substrate transporter"/>
    <property type="match status" value="1"/>
</dbReference>
<dbReference type="PROSITE" id="PS50850">
    <property type="entry name" value="MFS"/>
    <property type="match status" value="1"/>
</dbReference>
<evidence type="ECO:0000313" key="10">
    <source>
        <dbReference type="Proteomes" id="UP001527882"/>
    </source>
</evidence>
<dbReference type="RefSeq" id="WP_269882413.1">
    <property type="nucleotide sequence ID" value="NZ_JAQAGZ010000009.1"/>
</dbReference>
<feature type="transmembrane region" description="Helical" evidence="7">
    <location>
        <begin position="110"/>
        <end position="132"/>
    </location>
</feature>
<evidence type="ECO:0000256" key="5">
    <source>
        <dbReference type="ARBA" id="ARBA00022989"/>
    </source>
</evidence>
<dbReference type="EMBL" id="JAQAGZ010000009">
    <property type="protein sequence ID" value="MCZ8513892.1"/>
    <property type="molecule type" value="Genomic_DNA"/>
</dbReference>
<gene>
    <name evidence="9" type="ORF">O9H85_15935</name>
</gene>
<evidence type="ECO:0000256" key="7">
    <source>
        <dbReference type="SAM" id="Phobius"/>
    </source>
</evidence>
<sequence>MSEIKANLRVFKLRKELFQLLARMYIGSFLTISARYLLVAVAPLIFLHGGASSVEVGLLVGISFLVQMIASPALGNFVDNQGRKKALLLGVLMMAIGGIIIFLFPTMLGFIIGQILFGTGPAAFFGAAFATVADLAPKEQRGSAMARFGILICAAEAVAPPIGLEIGFSKPHAFLGAAIPLNISI</sequence>
<evidence type="ECO:0000256" key="4">
    <source>
        <dbReference type="ARBA" id="ARBA00022692"/>
    </source>
</evidence>
<dbReference type="InterPro" id="IPR011701">
    <property type="entry name" value="MFS"/>
</dbReference>
<dbReference type="InterPro" id="IPR020846">
    <property type="entry name" value="MFS_dom"/>
</dbReference>
<feature type="domain" description="Major facilitator superfamily (MFS) profile" evidence="8">
    <location>
        <begin position="20"/>
        <end position="185"/>
    </location>
</feature>
<evidence type="ECO:0000259" key="8">
    <source>
        <dbReference type="PROSITE" id="PS50850"/>
    </source>
</evidence>
<reference evidence="9 10" key="1">
    <citation type="submission" date="2022-12" db="EMBL/GenBank/DDBJ databases">
        <title>Draft genome sequence of Paenibacillus sp. dW9.</title>
        <authorList>
            <person name="Choi E.-W."/>
            <person name="Kim D.-U."/>
        </authorList>
    </citation>
    <scope>NUCLEOTIDE SEQUENCE [LARGE SCALE GENOMIC DNA]</scope>
    <source>
        <strain evidence="10">dW9</strain>
    </source>
</reference>
<keyword evidence="5 7" id="KW-1133">Transmembrane helix</keyword>
<dbReference type="Pfam" id="PF07690">
    <property type="entry name" value="MFS_1"/>
    <property type="match status" value="1"/>
</dbReference>
<organism evidence="9 10">
    <name type="scientific">Paenibacillus gyeongsangnamensis</name>
    <dbReference type="NCBI Taxonomy" id="3388067"/>
    <lineage>
        <taxon>Bacteria</taxon>
        <taxon>Bacillati</taxon>
        <taxon>Bacillota</taxon>
        <taxon>Bacilli</taxon>
        <taxon>Bacillales</taxon>
        <taxon>Paenibacillaceae</taxon>
        <taxon>Paenibacillus</taxon>
    </lineage>
</organism>
<evidence type="ECO:0000256" key="3">
    <source>
        <dbReference type="ARBA" id="ARBA00022475"/>
    </source>
</evidence>
<evidence type="ECO:0000256" key="1">
    <source>
        <dbReference type="ARBA" id="ARBA00004651"/>
    </source>
</evidence>
<comment type="subcellular location">
    <subcellularLocation>
        <location evidence="1">Cell membrane</location>
        <topology evidence="1">Multi-pass membrane protein</topology>
    </subcellularLocation>
</comment>
<accession>A0ABT4QAV6</accession>
<evidence type="ECO:0000256" key="6">
    <source>
        <dbReference type="ARBA" id="ARBA00023136"/>
    </source>
</evidence>
<keyword evidence="6 7" id="KW-0472">Membrane</keyword>
<comment type="caution">
    <text evidence="9">The sequence shown here is derived from an EMBL/GenBank/DDBJ whole genome shotgun (WGS) entry which is preliminary data.</text>
</comment>
<dbReference type="InterPro" id="IPR050189">
    <property type="entry name" value="MFS_Efflux_Transporters"/>
</dbReference>
<keyword evidence="3" id="KW-1003">Cell membrane</keyword>
<keyword evidence="4 7" id="KW-0812">Transmembrane</keyword>
<protein>
    <submittedName>
        <fullName evidence="9">MFS transporter</fullName>
    </submittedName>
</protein>
<feature type="transmembrane region" description="Helical" evidence="7">
    <location>
        <begin position="86"/>
        <end position="104"/>
    </location>
</feature>
<feature type="transmembrane region" description="Helical" evidence="7">
    <location>
        <begin position="52"/>
        <end position="74"/>
    </location>
</feature>
<keyword evidence="10" id="KW-1185">Reference proteome</keyword>
<evidence type="ECO:0000313" key="9">
    <source>
        <dbReference type="EMBL" id="MCZ8513892.1"/>
    </source>
</evidence>
<dbReference type="Proteomes" id="UP001527882">
    <property type="component" value="Unassembled WGS sequence"/>
</dbReference>
<dbReference type="InterPro" id="IPR036259">
    <property type="entry name" value="MFS_trans_sf"/>
</dbReference>
<feature type="transmembrane region" description="Helical" evidence="7">
    <location>
        <begin position="144"/>
        <end position="164"/>
    </location>
</feature>
<dbReference type="PANTHER" id="PTHR43124:SF3">
    <property type="entry name" value="CHLORAMPHENICOL EFFLUX PUMP RV0191"/>
    <property type="match status" value="1"/>
</dbReference>